<dbReference type="InParanoid" id="A0A067N9T5"/>
<dbReference type="InterPro" id="IPR052184">
    <property type="entry name" value="SDR_enzymes"/>
</dbReference>
<dbReference type="SUPFAM" id="SSF51735">
    <property type="entry name" value="NAD(P)-binding Rossmann-fold domains"/>
    <property type="match status" value="1"/>
</dbReference>
<name>A0A067N9T5_BOTB1</name>
<dbReference type="Proteomes" id="UP000027195">
    <property type="component" value="Unassembled WGS sequence"/>
</dbReference>
<accession>A0A067N9T5</accession>
<dbReference type="HOGENOM" id="CLU_010194_9_2_1"/>
<dbReference type="AlphaFoldDB" id="A0A067N9T5"/>
<dbReference type="InterPro" id="IPR036291">
    <property type="entry name" value="NAD(P)-bd_dom_sf"/>
</dbReference>
<evidence type="ECO:0000313" key="2">
    <source>
        <dbReference type="Proteomes" id="UP000027195"/>
    </source>
</evidence>
<keyword evidence="2" id="KW-1185">Reference proteome</keyword>
<protein>
    <recommendedName>
        <fullName evidence="3">NAD(P)-binding protein</fullName>
    </recommendedName>
</protein>
<evidence type="ECO:0000313" key="1">
    <source>
        <dbReference type="EMBL" id="KDQ20847.1"/>
    </source>
</evidence>
<dbReference type="OrthoDB" id="9876299at2759"/>
<dbReference type="EMBL" id="KL198017">
    <property type="protein sequence ID" value="KDQ20847.1"/>
    <property type="molecule type" value="Genomic_DNA"/>
</dbReference>
<reference evidence="2" key="1">
    <citation type="journal article" date="2014" name="Proc. Natl. Acad. Sci. U.S.A.">
        <title>Extensive sampling of basidiomycete genomes demonstrates inadequacy of the white-rot/brown-rot paradigm for wood decay fungi.</title>
        <authorList>
            <person name="Riley R."/>
            <person name="Salamov A.A."/>
            <person name="Brown D.W."/>
            <person name="Nagy L.G."/>
            <person name="Floudas D."/>
            <person name="Held B.W."/>
            <person name="Levasseur A."/>
            <person name="Lombard V."/>
            <person name="Morin E."/>
            <person name="Otillar R."/>
            <person name="Lindquist E.A."/>
            <person name="Sun H."/>
            <person name="LaButti K.M."/>
            <person name="Schmutz J."/>
            <person name="Jabbour D."/>
            <person name="Luo H."/>
            <person name="Baker S.E."/>
            <person name="Pisabarro A.G."/>
            <person name="Walton J.D."/>
            <person name="Blanchette R.A."/>
            <person name="Henrissat B."/>
            <person name="Martin F."/>
            <person name="Cullen D."/>
            <person name="Hibbett D.S."/>
            <person name="Grigoriev I.V."/>
        </authorList>
    </citation>
    <scope>NUCLEOTIDE SEQUENCE [LARGE SCALE GENOMIC DNA]</scope>
    <source>
        <strain evidence="2">FD-172 SS1</strain>
    </source>
</reference>
<evidence type="ECO:0008006" key="3">
    <source>
        <dbReference type="Google" id="ProtNLM"/>
    </source>
</evidence>
<dbReference type="InterPro" id="IPR002347">
    <property type="entry name" value="SDR_fam"/>
</dbReference>
<dbReference type="Gene3D" id="3.40.50.720">
    <property type="entry name" value="NAD(P)-binding Rossmann-like Domain"/>
    <property type="match status" value="1"/>
</dbReference>
<dbReference type="PANTHER" id="PTHR45458">
    <property type="entry name" value="SHORT-CHAIN DEHYDROGENASE/REDUCTASE SDR"/>
    <property type="match status" value="1"/>
</dbReference>
<dbReference type="GO" id="GO:0016616">
    <property type="term" value="F:oxidoreductase activity, acting on the CH-OH group of donors, NAD or NADP as acceptor"/>
    <property type="evidence" value="ECO:0007669"/>
    <property type="project" value="TreeGrafter"/>
</dbReference>
<gene>
    <name evidence="1" type="ORF">BOTBODRAFT_61929</name>
</gene>
<organism evidence="1 2">
    <name type="scientific">Botryobasidium botryosum (strain FD-172 SS1)</name>
    <dbReference type="NCBI Taxonomy" id="930990"/>
    <lineage>
        <taxon>Eukaryota</taxon>
        <taxon>Fungi</taxon>
        <taxon>Dikarya</taxon>
        <taxon>Basidiomycota</taxon>
        <taxon>Agaricomycotina</taxon>
        <taxon>Agaricomycetes</taxon>
        <taxon>Cantharellales</taxon>
        <taxon>Botryobasidiaceae</taxon>
        <taxon>Botryobasidium</taxon>
    </lineage>
</organism>
<sequence>MPSYAVAGADRGLGLELINQLSASAENAVFALVHNVEASRESLAAYVQRGNVHIFQIDPADAESIENTVHDIEEITPSLDVFINNAGLVPEMEDNMLLNPGHGDEASGKHSSKWLGAPLPDDTMGPIFITDAFLPLILKGTLKKVAIISTGAADLDFTLTSNFTYLAEYLIAKTRVDIAFSEYAERYREEGVLFISISPGMVGGSAKSSTPKELEMYGLGPFQAASLNSKRPITEGKSVADALKIIGDLSPATSGQSLSHHGNKQWL</sequence>
<proteinExistence type="predicted"/>
<dbReference type="PANTHER" id="PTHR45458:SF3">
    <property type="entry name" value="CHAIN DEHYDROGENASE (ATSC), PUTATIVE-RELATED"/>
    <property type="match status" value="1"/>
</dbReference>
<dbReference type="Pfam" id="PF00106">
    <property type="entry name" value="adh_short"/>
    <property type="match status" value="1"/>
</dbReference>
<dbReference type="PRINTS" id="PR00081">
    <property type="entry name" value="GDHRDH"/>
</dbReference>